<evidence type="ECO:0000256" key="9">
    <source>
        <dbReference type="ARBA" id="ARBA00049339"/>
    </source>
</evidence>
<evidence type="ECO:0000313" key="13">
    <source>
        <dbReference type="EMBL" id="QOY90508.1"/>
    </source>
</evidence>
<dbReference type="Pfam" id="PF03485">
    <property type="entry name" value="Arg_tRNA_synt_N"/>
    <property type="match status" value="1"/>
</dbReference>
<evidence type="ECO:0000256" key="7">
    <source>
        <dbReference type="ARBA" id="ARBA00023146"/>
    </source>
</evidence>
<dbReference type="Gene3D" id="3.40.50.620">
    <property type="entry name" value="HUPs"/>
    <property type="match status" value="1"/>
</dbReference>
<dbReference type="PANTHER" id="PTHR11956:SF5">
    <property type="entry name" value="ARGININE--TRNA LIGASE, CYTOPLASMIC"/>
    <property type="match status" value="1"/>
</dbReference>
<keyword evidence="5 10" id="KW-0067">ATP-binding</keyword>
<keyword evidence="7 10" id="KW-0030">Aminoacyl-tRNA synthetase</keyword>
<organism evidence="13 14">
    <name type="scientific">Paludibaculum fermentans</name>
    <dbReference type="NCBI Taxonomy" id="1473598"/>
    <lineage>
        <taxon>Bacteria</taxon>
        <taxon>Pseudomonadati</taxon>
        <taxon>Acidobacteriota</taxon>
        <taxon>Terriglobia</taxon>
        <taxon>Bryobacterales</taxon>
        <taxon>Bryobacteraceae</taxon>
        <taxon>Paludibaculum</taxon>
    </lineage>
</organism>
<dbReference type="InterPro" id="IPR009080">
    <property type="entry name" value="tRNAsynth_Ia_anticodon-bd"/>
</dbReference>
<evidence type="ECO:0000256" key="6">
    <source>
        <dbReference type="ARBA" id="ARBA00022917"/>
    </source>
</evidence>
<dbReference type="InterPro" id="IPR001278">
    <property type="entry name" value="Arg-tRNA-ligase"/>
</dbReference>
<dbReference type="KEGG" id="pfer:IRI77_11320"/>
<dbReference type="Proteomes" id="UP000593892">
    <property type="component" value="Chromosome"/>
</dbReference>
<dbReference type="Gene3D" id="1.10.730.10">
    <property type="entry name" value="Isoleucyl-tRNA Synthetase, Domain 1"/>
    <property type="match status" value="1"/>
</dbReference>
<dbReference type="Gene3D" id="3.30.1360.70">
    <property type="entry name" value="Arginyl tRNA synthetase N-terminal domain"/>
    <property type="match status" value="1"/>
</dbReference>
<evidence type="ECO:0000259" key="12">
    <source>
        <dbReference type="SMART" id="SM01016"/>
    </source>
</evidence>
<feature type="domain" description="Arginyl tRNA synthetase N-terminal" evidence="12">
    <location>
        <begin position="3"/>
        <end position="88"/>
    </location>
</feature>
<evidence type="ECO:0000256" key="8">
    <source>
        <dbReference type="ARBA" id="ARBA00033033"/>
    </source>
</evidence>
<dbReference type="InterPro" id="IPR036695">
    <property type="entry name" value="Arg-tRNA-synth_N_sf"/>
</dbReference>
<gene>
    <name evidence="13" type="primary">argS</name>
    <name evidence="13" type="ORF">IRI77_11320</name>
</gene>
<dbReference type="SMART" id="SM00836">
    <property type="entry name" value="DALR_1"/>
    <property type="match status" value="1"/>
</dbReference>
<evidence type="ECO:0000256" key="10">
    <source>
        <dbReference type="RuleBase" id="RU363038"/>
    </source>
</evidence>
<dbReference type="GO" id="GO:0004814">
    <property type="term" value="F:arginine-tRNA ligase activity"/>
    <property type="evidence" value="ECO:0007669"/>
    <property type="project" value="UniProtKB-EC"/>
</dbReference>
<dbReference type="PANTHER" id="PTHR11956">
    <property type="entry name" value="ARGINYL-TRNA SYNTHETASE"/>
    <property type="match status" value="1"/>
</dbReference>
<proteinExistence type="inferred from homology"/>
<name>A0A7S7NVJ7_PALFE</name>
<dbReference type="SUPFAM" id="SSF47323">
    <property type="entry name" value="Anticodon-binding domain of a subclass of class I aminoacyl-tRNA synthetases"/>
    <property type="match status" value="1"/>
</dbReference>
<dbReference type="RefSeq" id="WP_194452171.1">
    <property type="nucleotide sequence ID" value="NZ_CP063849.1"/>
</dbReference>
<sequence length="655" mass="72618">MFHLAEQRLREALTTLLKERYGVDIPVVIEQPKQSDLGELAAPVAFALARQLKKAPKVIAAEIVAALPPVAGIASLEVAGNGFLNARLDRGAYGALLLAAASQAPDALPGKTIVEHTNINPNKAAHIGHLRNSVLGDTFVRMLRASGRAVEVQNYIDNTGVQVADVVVGFHHLEKKSVDEVKALLAAPKFDYYCWDLYARTSAYYGDHPEAIQWRRDALHAIEHGEGVIAELGHLIADAIVECHLTTMWRLGISYDVLPRESEILHLQFWATAFEQLKQRKAIYFVEEGKNKGCWVMAATHFRDSAGEESGDDDAKVIVRSNGTVTYVGKDIAYQMWKFGILGKDFHYMPMRTYPDGHVAWVATADASEAVADRPAFGGGTEVYNVIDSRQSYLQDVVVAGLRALGYEQQADHSIHFSYEMVALSPRTCVELDIPLSEEDKKKSYVEVSGRKGLGVKADDLIDKLIEKAQVEVDARHAEKPEAERRRVATQIAIGALRYFLLKFTRNTVIAFDLQEALSFEGETGPYIQYAAVRAGKILAKLVERGEQIPEFTEVLDAEKMARQLSSEPIWQLLLAASKSGSALNAALSSGEPAQMARYAFQLAQAFNTFYQDYPILAEKDPEKRNVLLWLAVYFQKQLHHTLANVLGIPVPEYM</sequence>
<comment type="catalytic activity">
    <reaction evidence="9">
        <text>tRNA(Arg) + L-arginine + ATP = L-arginyl-tRNA(Arg) + AMP + diphosphate</text>
        <dbReference type="Rhea" id="RHEA:20301"/>
        <dbReference type="Rhea" id="RHEA-COMP:9658"/>
        <dbReference type="Rhea" id="RHEA-COMP:9673"/>
        <dbReference type="ChEBI" id="CHEBI:30616"/>
        <dbReference type="ChEBI" id="CHEBI:32682"/>
        <dbReference type="ChEBI" id="CHEBI:33019"/>
        <dbReference type="ChEBI" id="CHEBI:78442"/>
        <dbReference type="ChEBI" id="CHEBI:78513"/>
        <dbReference type="ChEBI" id="CHEBI:456215"/>
        <dbReference type="EC" id="6.1.1.19"/>
    </reaction>
</comment>
<reference evidence="13 14" key="1">
    <citation type="submission" date="2020-10" db="EMBL/GenBank/DDBJ databases">
        <title>Complete genome sequence of Paludibaculum fermentans P105T, a facultatively anaerobic acidobacterium capable of dissimilatory Fe(III) reduction.</title>
        <authorList>
            <person name="Dedysh S.N."/>
            <person name="Beletsky A.V."/>
            <person name="Kulichevskaya I.S."/>
            <person name="Mardanov A.V."/>
            <person name="Ravin N.V."/>
        </authorList>
    </citation>
    <scope>NUCLEOTIDE SEQUENCE [LARGE SCALE GENOMIC DNA]</scope>
    <source>
        <strain evidence="13 14">P105</strain>
    </source>
</reference>
<dbReference type="SMART" id="SM01016">
    <property type="entry name" value="Arg_tRNA_synt_N"/>
    <property type="match status" value="1"/>
</dbReference>
<dbReference type="InterPro" id="IPR005148">
    <property type="entry name" value="Arg-tRNA-synth_N"/>
</dbReference>
<evidence type="ECO:0000256" key="4">
    <source>
        <dbReference type="ARBA" id="ARBA00022741"/>
    </source>
</evidence>
<evidence type="ECO:0000256" key="2">
    <source>
        <dbReference type="ARBA" id="ARBA00012837"/>
    </source>
</evidence>
<dbReference type="GO" id="GO:0005737">
    <property type="term" value="C:cytoplasm"/>
    <property type="evidence" value="ECO:0007669"/>
    <property type="project" value="InterPro"/>
</dbReference>
<evidence type="ECO:0000313" key="14">
    <source>
        <dbReference type="Proteomes" id="UP000593892"/>
    </source>
</evidence>
<dbReference type="Pfam" id="PF05746">
    <property type="entry name" value="DALR_1"/>
    <property type="match status" value="1"/>
</dbReference>
<dbReference type="AlphaFoldDB" id="A0A7S7NVJ7"/>
<evidence type="ECO:0000256" key="3">
    <source>
        <dbReference type="ARBA" id="ARBA00022598"/>
    </source>
</evidence>
<keyword evidence="14" id="KW-1185">Reference proteome</keyword>
<evidence type="ECO:0000256" key="1">
    <source>
        <dbReference type="ARBA" id="ARBA00005594"/>
    </source>
</evidence>
<keyword evidence="3 10" id="KW-0436">Ligase</keyword>
<accession>A0A7S7NVJ7</accession>
<dbReference type="GO" id="GO:0005524">
    <property type="term" value="F:ATP binding"/>
    <property type="evidence" value="ECO:0007669"/>
    <property type="project" value="UniProtKB-KW"/>
</dbReference>
<dbReference type="GO" id="GO:0006420">
    <property type="term" value="P:arginyl-tRNA aminoacylation"/>
    <property type="evidence" value="ECO:0007669"/>
    <property type="project" value="InterPro"/>
</dbReference>
<dbReference type="SUPFAM" id="SSF52374">
    <property type="entry name" value="Nucleotidylyl transferase"/>
    <property type="match status" value="1"/>
</dbReference>
<dbReference type="InterPro" id="IPR008909">
    <property type="entry name" value="DALR_anticod-bd"/>
</dbReference>
<keyword evidence="6 10" id="KW-0648">Protein biosynthesis</keyword>
<dbReference type="Pfam" id="PF00750">
    <property type="entry name" value="tRNA-synt_1d"/>
    <property type="match status" value="1"/>
</dbReference>
<dbReference type="PRINTS" id="PR01038">
    <property type="entry name" value="TRNASYNTHARG"/>
</dbReference>
<protein>
    <recommendedName>
        <fullName evidence="2">arginine--tRNA ligase</fullName>
        <ecNumber evidence="2">6.1.1.19</ecNumber>
    </recommendedName>
    <alternativeName>
        <fullName evidence="8">Arginyl-tRNA synthetase</fullName>
    </alternativeName>
</protein>
<comment type="similarity">
    <text evidence="1 10">Belongs to the class-I aminoacyl-tRNA synthetase family.</text>
</comment>
<feature type="domain" description="DALR anticodon binding" evidence="11">
    <location>
        <begin position="528"/>
        <end position="655"/>
    </location>
</feature>
<evidence type="ECO:0000259" key="11">
    <source>
        <dbReference type="SMART" id="SM00836"/>
    </source>
</evidence>
<keyword evidence="4 10" id="KW-0547">Nucleotide-binding</keyword>
<dbReference type="InterPro" id="IPR014729">
    <property type="entry name" value="Rossmann-like_a/b/a_fold"/>
</dbReference>
<dbReference type="EMBL" id="CP063849">
    <property type="protein sequence ID" value="QOY90508.1"/>
    <property type="molecule type" value="Genomic_DNA"/>
</dbReference>
<evidence type="ECO:0000256" key="5">
    <source>
        <dbReference type="ARBA" id="ARBA00022840"/>
    </source>
</evidence>
<dbReference type="SUPFAM" id="SSF55190">
    <property type="entry name" value="Arginyl-tRNA synthetase (ArgRS), N-terminal 'additional' domain"/>
    <property type="match status" value="1"/>
</dbReference>
<dbReference type="InterPro" id="IPR035684">
    <property type="entry name" value="ArgRS_core"/>
</dbReference>
<dbReference type="EC" id="6.1.1.19" evidence="2"/>